<feature type="transmembrane region" description="Helical" evidence="6">
    <location>
        <begin position="262"/>
        <end position="282"/>
    </location>
</feature>
<proteinExistence type="predicted"/>
<dbReference type="eggNOG" id="COG0795">
    <property type="taxonomic scope" value="Bacteria"/>
</dbReference>
<dbReference type="RefSeq" id="WP_021286616.1">
    <property type="nucleotide sequence ID" value="NZ_AUPZ01000002.1"/>
</dbReference>
<keyword evidence="3 6" id="KW-0812">Transmembrane</keyword>
<dbReference type="GO" id="GO:0015920">
    <property type="term" value="P:lipopolysaccharide transport"/>
    <property type="evidence" value="ECO:0007669"/>
    <property type="project" value="TreeGrafter"/>
</dbReference>
<feature type="transmembrane region" description="Helical" evidence="6">
    <location>
        <begin position="289"/>
        <end position="307"/>
    </location>
</feature>
<evidence type="ECO:0000256" key="3">
    <source>
        <dbReference type="ARBA" id="ARBA00022692"/>
    </source>
</evidence>
<accession>T0JQT8</accession>
<dbReference type="Pfam" id="PF03739">
    <property type="entry name" value="LptF_LptG"/>
    <property type="match status" value="1"/>
</dbReference>
<dbReference type="GO" id="GO:0043190">
    <property type="term" value="C:ATP-binding cassette (ABC) transporter complex"/>
    <property type="evidence" value="ECO:0007669"/>
    <property type="project" value="TreeGrafter"/>
</dbReference>
<evidence type="ECO:0000256" key="4">
    <source>
        <dbReference type="ARBA" id="ARBA00022989"/>
    </source>
</evidence>
<dbReference type="PATRIC" id="fig|1172190.3.peg.325"/>
<sequence length="339" mass="39100">MHKLKNYINDNFYILFLSMFIPLFAIATVVFMIKLATYTAVIQLNILDMTKLFLFVLPEILFYTLPITFFTAATLTLFRLSTDNEMVVLFSLGIHPKFILKILLKPAITLSLLLAFNFLVLIPHAKTLSSNFISYKKSEAKFNLSASEFGHSFGSWLLYIGADNQDETYSDVILFNKNIEEEIIISANRAEIINNAGILRLKLIDGEGYSYSKEKFSQISFDTMFINDTMTTDLSVYKTPLEYWLSDERKDKKKHKMITNTLLSIFPILSLYLVASIGIAHVRHQKARLYLYLFIDIVIYYGTTLWLQKALGYYTIPAVSLTWLIVTYAIYKKTILARF</sequence>
<dbReference type="AlphaFoldDB" id="T0JQT8"/>
<evidence type="ECO:0000256" key="6">
    <source>
        <dbReference type="SAM" id="Phobius"/>
    </source>
</evidence>
<keyword evidence="8" id="KW-1185">Reference proteome</keyword>
<gene>
    <name evidence="7" type="ORF">M947_01675</name>
</gene>
<dbReference type="InterPro" id="IPR005495">
    <property type="entry name" value="LptG/LptF_permease"/>
</dbReference>
<evidence type="ECO:0000313" key="8">
    <source>
        <dbReference type="Proteomes" id="UP000015520"/>
    </source>
</evidence>
<comment type="caution">
    <text evidence="7">The sequence shown here is derived from an EMBL/GenBank/DDBJ whole genome shotgun (WGS) entry which is preliminary data.</text>
</comment>
<name>T0JQT8_9BACT</name>
<feature type="transmembrane region" description="Helical" evidence="6">
    <location>
        <begin position="313"/>
        <end position="331"/>
    </location>
</feature>
<keyword evidence="4 6" id="KW-1133">Transmembrane helix</keyword>
<dbReference type="STRING" id="1172190.M947_01675"/>
<feature type="transmembrane region" description="Helical" evidence="6">
    <location>
        <begin position="12"/>
        <end position="33"/>
    </location>
</feature>
<comment type="subcellular location">
    <subcellularLocation>
        <location evidence="1">Cell membrane</location>
        <topology evidence="1">Multi-pass membrane protein</topology>
    </subcellularLocation>
</comment>
<evidence type="ECO:0000313" key="7">
    <source>
        <dbReference type="EMBL" id="EQB40536.1"/>
    </source>
</evidence>
<keyword evidence="2" id="KW-1003">Cell membrane</keyword>
<evidence type="ECO:0000256" key="1">
    <source>
        <dbReference type="ARBA" id="ARBA00004651"/>
    </source>
</evidence>
<evidence type="ECO:0000256" key="5">
    <source>
        <dbReference type="ARBA" id="ARBA00023136"/>
    </source>
</evidence>
<organism evidence="7 8">
    <name type="scientific">Sulfurimonas hongkongensis</name>
    <dbReference type="NCBI Taxonomy" id="1172190"/>
    <lineage>
        <taxon>Bacteria</taxon>
        <taxon>Pseudomonadati</taxon>
        <taxon>Campylobacterota</taxon>
        <taxon>Epsilonproteobacteria</taxon>
        <taxon>Campylobacterales</taxon>
        <taxon>Sulfurimonadaceae</taxon>
        <taxon>Sulfurimonas</taxon>
    </lineage>
</organism>
<dbReference type="Proteomes" id="UP000015520">
    <property type="component" value="Unassembled WGS sequence"/>
</dbReference>
<keyword evidence="5 6" id="KW-0472">Membrane</keyword>
<dbReference type="PANTHER" id="PTHR33529:SF7">
    <property type="entry name" value="LIPOPOLYSACCHARIDE EXPORT SYSTEM PERMEASE PROTEIN LPTF"/>
    <property type="match status" value="1"/>
</dbReference>
<dbReference type="PANTHER" id="PTHR33529">
    <property type="entry name" value="SLR0882 PROTEIN-RELATED"/>
    <property type="match status" value="1"/>
</dbReference>
<feature type="transmembrane region" description="Helical" evidence="6">
    <location>
        <begin position="53"/>
        <end position="78"/>
    </location>
</feature>
<evidence type="ECO:0000256" key="2">
    <source>
        <dbReference type="ARBA" id="ARBA00022475"/>
    </source>
</evidence>
<dbReference type="EMBL" id="AUPZ01000002">
    <property type="protein sequence ID" value="EQB40536.1"/>
    <property type="molecule type" value="Genomic_DNA"/>
</dbReference>
<feature type="transmembrane region" description="Helical" evidence="6">
    <location>
        <begin position="98"/>
        <end position="122"/>
    </location>
</feature>
<reference evidence="7 8" key="1">
    <citation type="submission" date="2013-07" db="EMBL/GenBank/DDBJ databases">
        <title>Sulfurimonas hongkongensis AST-10 Genome Sequencing.</title>
        <authorList>
            <person name="Cai L."/>
            <person name="Zhang T."/>
        </authorList>
    </citation>
    <scope>NUCLEOTIDE SEQUENCE [LARGE SCALE GENOMIC DNA]</scope>
    <source>
        <strain evidence="7 8">AST-10</strain>
    </source>
</reference>
<dbReference type="OrthoDB" id="5372422at2"/>
<protein>
    <submittedName>
        <fullName evidence="7">Permease</fullName>
    </submittedName>
</protein>